<evidence type="ECO:0000313" key="3">
    <source>
        <dbReference type="Proteomes" id="UP000242254"/>
    </source>
</evidence>
<dbReference type="AlphaFoldDB" id="A0A2G4SF09"/>
<name>A0A2G4SF09_RHIZD</name>
<dbReference type="RefSeq" id="XP_023461070.1">
    <property type="nucleotide sequence ID" value="XM_023612506.1"/>
</dbReference>
<keyword evidence="3" id="KW-1185">Reference proteome</keyword>
<gene>
    <name evidence="2" type="ORF">RHIMIDRAFT_274924</name>
</gene>
<organism evidence="2 3">
    <name type="scientific">Rhizopus microsporus ATCC 52813</name>
    <dbReference type="NCBI Taxonomy" id="1340429"/>
    <lineage>
        <taxon>Eukaryota</taxon>
        <taxon>Fungi</taxon>
        <taxon>Fungi incertae sedis</taxon>
        <taxon>Mucoromycota</taxon>
        <taxon>Mucoromycotina</taxon>
        <taxon>Mucoromycetes</taxon>
        <taxon>Mucorales</taxon>
        <taxon>Mucorineae</taxon>
        <taxon>Rhizopodaceae</taxon>
        <taxon>Rhizopus</taxon>
    </lineage>
</organism>
<accession>A0A2G4SF09</accession>
<feature type="region of interest" description="Disordered" evidence="1">
    <location>
        <begin position="1"/>
        <end position="24"/>
    </location>
</feature>
<dbReference type="GeneID" id="35443495"/>
<dbReference type="Proteomes" id="UP000242254">
    <property type="component" value="Unassembled WGS sequence"/>
</dbReference>
<protein>
    <submittedName>
        <fullName evidence="2">Uncharacterized protein</fullName>
    </submittedName>
</protein>
<reference evidence="2 3" key="1">
    <citation type="journal article" date="2016" name="Proc. Natl. Acad. Sci. U.S.A.">
        <title>Lipid metabolic changes in an early divergent fungus govern the establishment of a mutualistic symbiosis with endobacteria.</title>
        <authorList>
            <person name="Lastovetsky O.A."/>
            <person name="Gaspar M.L."/>
            <person name="Mondo S.J."/>
            <person name="LaButti K.M."/>
            <person name="Sandor L."/>
            <person name="Grigoriev I.V."/>
            <person name="Henry S.A."/>
            <person name="Pawlowska T.E."/>
        </authorList>
    </citation>
    <scope>NUCLEOTIDE SEQUENCE [LARGE SCALE GENOMIC DNA]</scope>
    <source>
        <strain evidence="2 3">ATCC 52813</strain>
    </source>
</reference>
<sequence length="68" mass="7628">MVNQTAQTSDATDADNKVSLDIEADTNPAAAQQLTILEDESIEQKADITRRRLNRLKSTIRQIIFKVI</sequence>
<dbReference type="EMBL" id="KZ303878">
    <property type="protein sequence ID" value="PHZ07362.1"/>
    <property type="molecule type" value="Genomic_DNA"/>
</dbReference>
<feature type="compositionally biased region" description="Polar residues" evidence="1">
    <location>
        <begin position="1"/>
        <end position="11"/>
    </location>
</feature>
<evidence type="ECO:0000313" key="2">
    <source>
        <dbReference type="EMBL" id="PHZ07362.1"/>
    </source>
</evidence>
<proteinExistence type="predicted"/>
<evidence type="ECO:0000256" key="1">
    <source>
        <dbReference type="SAM" id="MobiDB-lite"/>
    </source>
</evidence>